<dbReference type="AlphaFoldDB" id="A0A8J6CHD7"/>
<keyword evidence="2" id="KW-1185">Reference proteome</keyword>
<evidence type="ECO:0000313" key="2">
    <source>
        <dbReference type="Proteomes" id="UP000751190"/>
    </source>
</evidence>
<reference evidence="1" key="1">
    <citation type="submission" date="2021-05" db="EMBL/GenBank/DDBJ databases">
        <title>The genome of the haptophyte Pavlova lutheri (Diacronema luteri, Pavlovales) - a model for lipid biosynthesis in eukaryotic algae.</title>
        <authorList>
            <person name="Hulatt C.J."/>
            <person name="Posewitz M.C."/>
        </authorList>
    </citation>
    <scope>NUCLEOTIDE SEQUENCE</scope>
    <source>
        <strain evidence="1">NIVA-4/92</strain>
    </source>
</reference>
<evidence type="ECO:0000313" key="1">
    <source>
        <dbReference type="EMBL" id="KAG8471051.1"/>
    </source>
</evidence>
<dbReference type="EMBL" id="JAGTXO010000001">
    <property type="protein sequence ID" value="KAG8471051.1"/>
    <property type="molecule type" value="Genomic_DNA"/>
</dbReference>
<accession>A0A8J6CHD7</accession>
<evidence type="ECO:0008006" key="3">
    <source>
        <dbReference type="Google" id="ProtNLM"/>
    </source>
</evidence>
<dbReference type="PANTHER" id="PTHR46455:SF5">
    <property type="entry name" value="SET AND MYND DOMAIN CONTAINING, ARTHROPOD-SPECIFIC, MEMBER 4, ISOFORM A"/>
    <property type="match status" value="1"/>
</dbReference>
<gene>
    <name evidence="1" type="ORF">KFE25_009472</name>
</gene>
<dbReference type="InterPro" id="IPR053010">
    <property type="entry name" value="SET_SmydA-8"/>
</dbReference>
<dbReference type="PANTHER" id="PTHR46455">
    <property type="entry name" value="SET AND MYND DOMAIN CONTAINING, ARTHROPOD-SPECIFIC, MEMBER 4, ISOFORM A"/>
    <property type="match status" value="1"/>
</dbReference>
<dbReference type="InterPro" id="IPR046341">
    <property type="entry name" value="SET_dom_sf"/>
</dbReference>
<organism evidence="1 2">
    <name type="scientific">Diacronema lutheri</name>
    <name type="common">Unicellular marine alga</name>
    <name type="synonym">Monochrysis lutheri</name>
    <dbReference type="NCBI Taxonomy" id="2081491"/>
    <lineage>
        <taxon>Eukaryota</taxon>
        <taxon>Haptista</taxon>
        <taxon>Haptophyta</taxon>
        <taxon>Pavlovophyceae</taxon>
        <taxon>Pavlovales</taxon>
        <taxon>Pavlovaceae</taxon>
        <taxon>Diacronema</taxon>
    </lineage>
</organism>
<dbReference type="SUPFAM" id="SSF82199">
    <property type="entry name" value="SET domain"/>
    <property type="match status" value="1"/>
</dbReference>
<sequence>MAVFREERHASLGRVLRATAPISRGAVLAREKPVLSMTPLRALALDERRTLLRAVSELGASTLDLLCAAHAYAHAPKSVRATVLATFCGMEAVPTEGAKLEAVSDVEHVARWWTERAEARGGPRVDAAELTQALMAFQLNAHHTPQLGDRRCGALYALGSRFTHACASANCAFAHDGDGALVHRAVRAIENGEVLTANYLGPWEYGSARVRRAALMRSKCFECRCATCLVAADAMRAMPCPACGARRGADGLLADDGAGTEGAGALDGALDGAVLPVALGGGCEEWRCARCGLALSADAMDVRIAEGDAWPLTPCARGHGAGTLLEWERRVEAAAHNLLMIVYASRDGDAHAALARLPAIVRAVRALLGARHWVVAFLVAIQLEATVGLASRMADAPEAELLAAARGRLGLPVSSLGELLAACARMALQLHRWHRARAPLAAAPFFEDVCELAELACRVVASTAAAAARDTILTVVALVRVDLE</sequence>
<dbReference type="OrthoDB" id="265717at2759"/>
<protein>
    <recommendedName>
        <fullName evidence="3">SET domain-containing protein</fullName>
    </recommendedName>
</protein>
<name>A0A8J6CHD7_DIALT</name>
<dbReference type="Gene3D" id="2.170.270.10">
    <property type="entry name" value="SET domain"/>
    <property type="match status" value="1"/>
</dbReference>
<comment type="caution">
    <text evidence="1">The sequence shown here is derived from an EMBL/GenBank/DDBJ whole genome shotgun (WGS) entry which is preliminary data.</text>
</comment>
<dbReference type="Proteomes" id="UP000751190">
    <property type="component" value="Unassembled WGS sequence"/>
</dbReference>
<dbReference type="CDD" id="cd20071">
    <property type="entry name" value="SET_SMYD"/>
    <property type="match status" value="1"/>
</dbReference>
<proteinExistence type="predicted"/>